<feature type="domain" description="TonB C-terminal" evidence="2">
    <location>
        <begin position="185"/>
        <end position="244"/>
    </location>
</feature>
<gene>
    <name evidence="3" type="ORF">LPB303_01550</name>
</gene>
<organism evidence="3 4">
    <name type="scientific">Polaribacter atrinae</name>
    <dbReference type="NCBI Taxonomy" id="1333662"/>
    <lineage>
        <taxon>Bacteria</taxon>
        <taxon>Pseudomonadati</taxon>
        <taxon>Bacteroidota</taxon>
        <taxon>Flavobacteriia</taxon>
        <taxon>Flavobacteriales</taxon>
        <taxon>Flavobacteriaceae</taxon>
    </lineage>
</organism>
<keyword evidence="1" id="KW-1133">Transmembrane helix</keyword>
<proteinExistence type="predicted"/>
<comment type="caution">
    <text evidence="3">The sequence shown here is derived from an EMBL/GenBank/DDBJ whole genome shotgun (WGS) entry which is preliminary data.</text>
</comment>
<dbReference type="Gene3D" id="3.30.1150.10">
    <property type="match status" value="1"/>
</dbReference>
<dbReference type="SUPFAM" id="SSF74653">
    <property type="entry name" value="TolA/TonB C-terminal domain"/>
    <property type="match status" value="1"/>
</dbReference>
<reference evidence="3 4" key="1">
    <citation type="submission" date="2016-02" db="EMBL/GenBank/DDBJ databases">
        <title>Draft genome sequence of Polaribacter atrinae KACC17473.</title>
        <authorList>
            <person name="Shin S.-K."/>
            <person name="Yi H."/>
        </authorList>
    </citation>
    <scope>NUCLEOTIDE SEQUENCE [LARGE SCALE GENOMIC DNA]</scope>
    <source>
        <strain evidence="3 4">KACC 17473</strain>
    </source>
</reference>
<evidence type="ECO:0000259" key="2">
    <source>
        <dbReference type="Pfam" id="PF03544"/>
    </source>
</evidence>
<keyword evidence="1" id="KW-0812">Transmembrane</keyword>
<accession>A0A176TFE9</accession>
<dbReference type="RefSeq" id="WP_068447423.1">
    <property type="nucleotide sequence ID" value="NZ_CANKUV010000001.1"/>
</dbReference>
<protein>
    <recommendedName>
        <fullName evidence="2">TonB C-terminal domain-containing protein</fullName>
    </recommendedName>
</protein>
<dbReference type="AlphaFoldDB" id="A0A176TFE9"/>
<dbReference type="Pfam" id="PF03544">
    <property type="entry name" value="TonB_C"/>
    <property type="match status" value="1"/>
</dbReference>
<dbReference type="OrthoDB" id="1522859at2"/>
<dbReference type="GO" id="GO:0055085">
    <property type="term" value="P:transmembrane transport"/>
    <property type="evidence" value="ECO:0007669"/>
    <property type="project" value="InterPro"/>
</dbReference>
<sequence length="245" mass="27968">MKNAKKSPTKQLEKFSNIFTQLGLVLVLFIVFITLEHQTEEKTVAVFESDNSKVVYVAPDTEVLFTKEPKVVPKVTMIKASPFIVDEVVKGKNNIIETVFEDVKIENPVLIDLESVVEVKVNEPFVEDVDFVNIQNAPVFKGCENLSKEENKVCFEKKMKQFVQRNFDVELANEIGLRAGVHKIHTQFVIDDKGEIVDVKIRTAYKTLEKEALRVIEKLPKFKPGIQNSRTVKVRYNLPIAFSLQ</sequence>
<feature type="transmembrane region" description="Helical" evidence="1">
    <location>
        <begin position="15"/>
        <end position="35"/>
    </location>
</feature>
<evidence type="ECO:0000313" key="4">
    <source>
        <dbReference type="Proteomes" id="UP000076923"/>
    </source>
</evidence>
<name>A0A176TFE9_9FLAO</name>
<keyword evidence="4" id="KW-1185">Reference proteome</keyword>
<keyword evidence="1" id="KW-0472">Membrane</keyword>
<dbReference type="EMBL" id="LVWE01000002">
    <property type="protein sequence ID" value="OAD46647.1"/>
    <property type="molecule type" value="Genomic_DNA"/>
</dbReference>
<dbReference type="Proteomes" id="UP000076923">
    <property type="component" value="Unassembled WGS sequence"/>
</dbReference>
<dbReference type="InterPro" id="IPR037682">
    <property type="entry name" value="TonB_C"/>
</dbReference>
<evidence type="ECO:0000256" key="1">
    <source>
        <dbReference type="SAM" id="Phobius"/>
    </source>
</evidence>
<evidence type="ECO:0000313" key="3">
    <source>
        <dbReference type="EMBL" id="OAD46647.1"/>
    </source>
</evidence>
<dbReference type="STRING" id="1333662.LPB303_01550"/>